<accession>A0A1I8AZV3</accession>
<sequence length="303" mass="35117">MVTAMMMVIVMMLFCFSMTGPFELYISPDPCPNCEKWCANDPRFKCNYSCEWFDMNKRIADYTPGFMLYKYGREKWVEIVESGSPEKGKLINETCTNDKDVNCTYRNIYYPLCDQEFKAYDKGMESNSDCHPGFPKNYTEMRIYLTTYYVEQYFKFWAYVPHHYSEKDNFINWCGMQCSNGKLVRKHSLPLPPLITTPKSTPLASTKTSTTKLTTPLTTSLATTKTSTTKLTTPTPKITTSKVSTKKFPIFTKENKLTTKAQTLTTHPSKITTKDYKNEAISQGKKKFHSTILLHRNYFNRVK</sequence>
<dbReference type="WBParaSite" id="MhA1_Contig11.frz3.gene3">
    <property type="protein sequence ID" value="MhA1_Contig11.frz3.gene3"/>
    <property type="gene ID" value="MhA1_Contig11.frz3.gene3"/>
</dbReference>
<evidence type="ECO:0000313" key="3">
    <source>
        <dbReference type="WBParaSite" id="MhA1_Contig11.frz3.gene3"/>
    </source>
</evidence>
<name>A0A1I8AZV3_MELHA</name>
<reference evidence="3" key="1">
    <citation type="submission" date="2016-11" db="UniProtKB">
        <authorList>
            <consortium name="WormBaseParasite"/>
        </authorList>
    </citation>
    <scope>IDENTIFICATION</scope>
</reference>
<dbReference type="AlphaFoldDB" id="A0A1I8AZV3"/>
<proteinExistence type="predicted"/>
<feature type="chain" id="PRO_5009315288" evidence="1">
    <location>
        <begin position="22"/>
        <end position="303"/>
    </location>
</feature>
<keyword evidence="2" id="KW-1185">Reference proteome</keyword>
<keyword evidence="1" id="KW-0732">Signal</keyword>
<protein>
    <submittedName>
        <fullName evidence="3">Uncharacterized protein</fullName>
    </submittedName>
</protein>
<evidence type="ECO:0000256" key="1">
    <source>
        <dbReference type="SAM" id="SignalP"/>
    </source>
</evidence>
<dbReference type="Proteomes" id="UP000095281">
    <property type="component" value="Unplaced"/>
</dbReference>
<organism evidence="2 3">
    <name type="scientific">Meloidogyne hapla</name>
    <name type="common">Root-knot nematode worm</name>
    <dbReference type="NCBI Taxonomy" id="6305"/>
    <lineage>
        <taxon>Eukaryota</taxon>
        <taxon>Metazoa</taxon>
        <taxon>Ecdysozoa</taxon>
        <taxon>Nematoda</taxon>
        <taxon>Chromadorea</taxon>
        <taxon>Rhabditida</taxon>
        <taxon>Tylenchina</taxon>
        <taxon>Tylenchomorpha</taxon>
        <taxon>Tylenchoidea</taxon>
        <taxon>Meloidogynidae</taxon>
        <taxon>Meloidogyninae</taxon>
        <taxon>Meloidogyne</taxon>
    </lineage>
</organism>
<evidence type="ECO:0000313" key="2">
    <source>
        <dbReference type="Proteomes" id="UP000095281"/>
    </source>
</evidence>
<feature type="signal peptide" evidence="1">
    <location>
        <begin position="1"/>
        <end position="21"/>
    </location>
</feature>